<dbReference type="EMBL" id="AKHW03001351">
    <property type="protein sequence ID" value="KYO42760.1"/>
    <property type="molecule type" value="Genomic_DNA"/>
</dbReference>
<evidence type="ECO:0000313" key="3">
    <source>
        <dbReference type="Proteomes" id="UP000050525"/>
    </source>
</evidence>
<evidence type="ECO:0000259" key="1">
    <source>
        <dbReference type="Pfam" id="PF14214"/>
    </source>
</evidence>
<dbReference type="STRING" id="8496.A0A151P1E6"/>
<proteinExistence type="predicted"/>
<gene>
    <name evidence="2" type="ORF">Y1Q_0016156</name>
</gene>
<keyword evidence="3" id="KW-1185">Reference proteome</keyword>
<dbReference type="AlphaFoldDB" id="A0A151P1E6"/>
<accession>A0A151P1E6</accession>
<reference evidence="2 3" key="1">
    <citation type="journal article" date="2012" name="Genome Biol.">
        <title>Sequencing three crocodilian genomes to illuminate the evolution of archosaurs and amniotes.</title>
        <authorList>
            <person name="St John J.A."/>
            <person name="Braun E.L."/>
            <person name="Isberg S.R."/>
            <person name="Miles L.G."/>
            <person name="Chong A.Y."/>
            <person name="Gongora J."/>
            <person name="Dalzell P."/>
            <person name="Moran C."/>
            <person name="Bed'hom B."/>
            <person name="Abzhanov A."/>
            <person name="Burgess S.C."/>
            <person name="Cooksey A.M."/>
            <person name="Castoe T.A."/>
            <person name="Crawford N.G."/>
            <person name="Densmore L.D."/>
            <person name="Drew J.C."/>
            <person name="Edwards S.V."/>
            <person name="Faircloth B.C."/>
            <person name="Fujita M.K."/>
            <person name="Greenwold M.J."/>
            <person name="Hoffmann F.G."/>
            <person name="Howard J.M."/>
            <person name="Iguchi T."/>
            <person name="Janes D.E."/>
            <person name="Khan S.Y."/>
            <person name="Kohno S."/>
            <person name="de Koning A.J."/>
            <person name="Lance S.L."/>
            <person name="McCarthy F.M."/>
            <person name="McCormack J.E."/>
            <person name="Merchant M.E."/>
            <person name="Peterson D.G."/>
            <person name="Pollock D.D."/>
            <person name="Pourmand N."/>
            <person name="Raney B.J."/>
            <person name="Roessler K.A."/>
            <person name="Sanford J.R."/>
            <person name="Sawyer R.H."/>
            <person name="Schmidt C.J."/>
            <person name="Triplett E.W."/>
            <person name="Tuberville T.D."/>
            <person name="Venegas-Anaya M."/>
            <person name="Howard J.T."/>
            <person name="Jarvis E.D."/>
            <person name="Guillette L.J.Jr."/>
            <person name="Glenn T.C."/>
            <person name="Green R.E."/>
            <person name="Ray D.A."/>
        </authorList>
    </citation>
    <scope>NUCLEOTIDE SEQUENCE [LARGE SCALE GENOMIC DNA]</scope>
    <source>
        <strain evidence="2">KSC_2009_1</strain>
    </source>
</reference>
<dbReference type="Pfam" id="PF14214">
    <property type="entry name" value="Helitron_like_N"/>
    <property type="match status" value="1"/>
</dbReference>
<protein>
    <recommendedName>
        <fullName evidence="1">Helitron helicase-like domain-containing protein</fullName>
    </recommendedName>
</protein>
<feature type="domain" description="Helitron helicase-like" evidence="1">
    <location>
        <begin position="14"/>
        <end position="110"/>
    </location>
</feature>
<name>A0A151P1E6_ALLMI</name>
<dbReference type="PANTHER" id="PTHR45786">
    <property type="entry name" value="DNA BINDING PROTEIN-LIKE"/>
    <property type="match status" value="1"/>
</dbReference>
<evidence type="ECO:0000313" key="2">
    <source>
        <dbReference type="EMBL" id="KYO42760.1"/>
    </source>
</evidence>
<dbReference type="Proteomes" id="UP000050525">
    <property type="component" value="Unassembled WGS sequence"/>
</dbReference>
<dbReference type="PANTHER" id="PTHR45786:SF74">
    <property type="entry name" value="ATP-DEPENDENT DNA HELICASE"/>
    <property type="match status" value="1"/>
</dbReference>
<sequence>MGLPTQKKISAMDFYAYRVMLRARSFNHILRCKDLFHQFTVDMHAKTEAERLRFFRMNQKKLRVENYVPLRDAMNNDGDAADVGQLVILLSSFTGGPHNMHECTQDAMTYETYKQACQLRGLLEDDIHWKSTLEEAAATQSPGILQNLFAIMLKSSCIGISTSCFPKFPFLKSQHPNISQIYFRVSAQQS</sequence>
<dbReference type="InterPro" id="IPR025476">
    <property type="entry name" value="Helitron_helicase-like"/>
</dbReference>
<comment type="caution">
    <text evidence="2">The sequence shown here is derived from an EMBL/GenBank/DDBJ whole genome shotgun (WGS) entry which is preliminary data.</text>
</comment>
<organism evidence="2 3">
    <name type="scientific">Alligator mississippiensis</name>
    <name type="common">American alligator</name>
    <dbReference type="NCBI Taxonomy" id="8496"/>
    <lineage>
        <taxon>Eukaryota</taxon>
        <taxon>Metazoa</taxon>
        <taxon>Chordata</taxon>
        <taxon>Craniata</taxon>
        <taxon>Vertebrata</taxon>
        <taxon>Euteleostomi</taxon>
        <taxon>Archelosauria</taxon>
        <taxon>Archosauria</taxon>
        <taxon>Crocodylia</taxon>
        <taxon>Alligatoridae</taxon>
        <taxon>Alligatorinae</taxon>
        <taxon>Alligator</taxon>
    </lineage>
</organism>